<dbReference type="KEGG" id="arac:E0W69_008550"/>
<keyword evidence="2" id="KW-0964">Secreted</keyword>
<dbReference type="InterPro" id="IPR003284">
    <property type="entry name" value="Sal_SpvB"/>
</dbReference>
<proteinExistence type="predicted"/>
<dbReference type="PANTHER" id="PTHR32305:SF15">
    <property type="entry name" value="PROTEIN RHSA-RELATED"/>
    <property type="match status" value="1"/>
</dbReference>
<dbReference type="InterPro" id="IPR022385">
    <property type="entry name" value="Rhs_assc_core"/>
</dbReference>
<dbReference type="InterPro" id="IPR006530">
    <property type="entry name" value="YD"/>
</dbReference>
<keyword evidence="3 5" id="KW-0732">Signal</keyword>
<dbReference type="InterPro" id="IPR028994">
    <property type="entry name" value="Integrin_alpha_N"/>
</dbReference>
<dbReference type="GO" id="GO:0005576">
    <property type="term" value="C:extracellular region"/>
    <property type="evidence" value="ECO:0007669"/>
    <property type="project" value="UniProtKB-SubCell"/>
</dbReference>
<gene>
    <name evidence="6" type="ORF">E0W69_008550</name>
</gene>
<evidence type="ECO:0008006" key="8">
    <source>
        <dbReference type="Google" id="ProtNLM"/>
    </source>
</evidence>
<keyword evidence="7" id="KW-1185">Reference proteome</keyword>
<protein>
    <recommendedName>
        <fullName evidence="8">Insecticide toxin TcdB middle/N-terminal domain-containing protein</fullName>
    </recommendedName>
</protein>
<dbReference type="PANTHER" id="PTHR32305">
    <property type="match status" value="1"/>
</dbReference>
<evidence type="ECO:0000256" key="5">
    <source>
        <dbReference type="SAM" id="SignalP"/>
    </source>
</evidence>
<dbReference type="Pfam" id="PF05593">
    <property type="entry name" value="RHS_repeat"/>
    <property type="match status" value="1"/>
</dbReference>
<dbReference type="InterPro" id="IPR031325">
    <property type="entry name" value="RHS_repeat"/>
</dbReference>
<dbReference type="RefSeq" id="WP_131329666.1">
    <property type="nucleotide sequence ID" value="NZ_CP044016.1"/>
</dbReference>
<dbReference type="NCBIfam" id="TIGR03696">
    <property type="entry name" value="Rhs_assc_core"/>
    <property type="match status" value="1"/>
</dbReference>
<dbReference type="InterPro" id="IPR013517">
    <property type="entry name" value="FG-GAP"/>
</dbReference>
<name>A0A5P2G1V9_9BACT</name>
<dbReference type="Pfam" id="PF03534">
    <property type="entry name" value="SpvB"/>
    <property type="match status" value="1"/>
</dbReference>
<accession>A0A5P2G1V9</accession>
<evidence type="ECO:0000256" key="4">
    <source>
        <dbReference type="ARBA" id="ARBA00023026"/>
    </source>
</evidence>
<evidence type="ECO:0000313" key="6">
    <source>
        <dbReference type="EMBL" id="QES88698.1"/>
    </source>
</evidence>
<evidence type="ECO:0000256" key="2">
    <source>
        <dbReference type="ARBA" id="ARBA00022525"/>
    </source>
</evidence>
<dbReference type="GO" id="GO:0005737">
    <property type="term" value="C:cytoplasm"/>
    <property type="evidence" value="ECO:0007669"/>
    <property type="project" value="InterPro"/>
</dbReference>
<dbReference type="Proteomes" id="UP000292424">
    <property type="component" value="Chromosome"/>
</dbReference>
<evidence type="ECO:0000313" key="7">
    <source>
        <dbReference type="Proteomes" id="UP000292424"/>
    </source>
</evidence>
<organism evidence="6 7">
    <name type="scientific">Rhizosphaericola mali</name>
    <dbReference type="NCBI Taxonomy" id="2545455"/>
    <lineage>
        <taxon>Bacteria</taxon>
        <taxon>Pseudomonadati</taxon>
        <taxon>Bacteroidota</taxon>
        <taxon>Chitinophagia</taxon>
        <taxon>Chitinophagales</taxon>
        <taxon>Chitinophagaceae</taxon>
        <taxon>Rhizosphaericola</taxon>
    </lineage>
</organism>
<feature type="signal peptide" evidence="5">
    <location>
        <begin position="1"/>
        <end position="23"/>
    </location>
</feature>
<dbReference type="NCBIfam" id="TIGR01643">
    <property type="entry name" value="YD_repeat_2x"/>
    <property type="match status" value="2"/>
</dbReference>
<evidence type="ECO:0000256" key="3">
    <source>
        <dbReference type="ARBA" id="ARBA00022729"/>
    </source>
</evidence>
<reference evidence="6 7" key="1">
    <citation type="submission" date="2019-09" db="EMBL/GenBank/DDBJ databases">
        <title>Complete genome sequence of Arachidicoccus sp. B3-10 isolated from apple orchard soil.</title>
        <authorList>
            <person name="Kim H.S."/>
            <person name="Han K.-I."/>
            <person name="Suh M.K."/>
            <person name="Lee K.C."/>
            <person name="Eom M.K."/>
            <person name="Kim J.-S."/>
            <person name="Kang S.W."/>
            <person name="Sin Y."/>
            <person name="Lee J.-S."/>
        </authorList>
    </citation>
    <scope>NUCLEOTIDE SEQUENCE [LARGE SCALE GENOMIC DNA]</scope>
    <source>
        <strain evidence="6 7">B3-10</strain>
    </source>
</reference>
<dbReference type="SUPFAM" id="SSF69318">
    <property type="entry name" value="Integrin alpha N-terminal domain"/>
    <property type="match status" value="1"/>
</dbReference>
<feature type="chain" id="PRO_5024280045" description="Insecticide toxin TcdB middle/N-terminal domain-containing protein" evidence="5">
    <location>
        <begin position="24"/>
        <end position="2127"/>
    </location>
</feature>
<dbReference type="Pfam" id="PF13517">
    <property type="entry name" value="FG-GAP_3"/>
    <property type="match status" value="1"/>
</dbReference>
<dbReference type="Gene3D" id="2.180.10.10">
    <property type="entry name" value="RHS repeat-associated core"/>
    <property type="match status" value="3"/>
</dbReference>
<dbReference type="EMBL" id="CP044016">
    <property type="protein sequence ID" value="QES88698.1"/>
    <property type="molecule type" value="Genomic_DNA"/>
</dbReference>
<keyword evidence="4" id="KW-0843">Virulence</keyword>
<evidence type="ECO:0000256" key="1">
    <source>
        <dbReference type="ARBA" id="ARBA00004613"/>
    </source>
</evidence>
<dbReference type="InterPro" id="IPR050708">
    <property type="entry name" value="T6SS_VgrG/RHS"/>
</dbReference>
<dbReference type="OrthoDB" id="6225685at2"/>
<sequence length="2127" mass="230871">MKIRPLIWLFLVSLLFQIANVSAQTIDLSKPVGSPEGSGDVSPTGGSTYNIPIKILPGINNMQPDINLAYNNQAGDGIAGFGWNLSCMSMITRAGNNYYYNGKATGVNYTNTNDAFLLDGQRLFSTSGNNGANGTTYGTENEQYSKIESFGGTETTGPEWFKVTTKTGTVLEYGHGANTTMATNNIYSTMVWFLNKVTDLNGNYETFTYGLNQTDRTYQLANILYSGNDAMGVSTNINVQFLYNVKQYWETSSKYVGGYDLKDAFTLSNINIIKDGTTIRSYDFAYTQLRQLYLLKSVSEKGSDGNSLNPLIFNYGSNLEAQDVSVPGIRYENMHGGNIYAGDFNGDSKQDLLSVNYSYDQNGMRHDLSYDVLSEFSSYAGSPSVEFFYNYTIPNSTGNNVINVNGRRTRSFGNSIPAGSNNGYLTMDYDGDGKEDALMVRNNFSANGQLICLGVDINYSRYYSIYTGASYITKSYPVPHLPQYTQDFRYTYYSNSTSSYGNNFVSGDFDGDGALDYILILGQTPTTDFKAFFNSPQKGIVNQEILNFVGGDGTTQSIAAARQLLASDFDGDGKQELLVSIENKTNIFSIHPVSAATGYQYACENLGQTLNFYGDEPLFTGDFNGDGKMDIFYRDTKDNSAGSWYVANSTGNPTNPYVSTFFVWANRPYLPQDNGGSAHHIVLGDFNGDGKTDVWQSLDLSSTTSKHNIYYSNGSSFITESYNTSIGNLNGSTTANTVVGDYNGDGKPDILSVNSSNQGTFIYPKPFKEELFLTKATNGLGGQENFSYSLININNNIYSRSWFYQYDDNTNTEVTNLRNGNPYNVYNVPMYVVNQKTKSNGVGSSGLNGISYHYTDASFKKTRGFLGYKSYTQAESSTGLLAGTEQSYSYSVNVLHPTHTYTVLDNDTITDSKVTDTLLRLNPNNVFDKRYVYRNLKTVSYNGATGAASETSNTYDDYGNILASTVKIGSIAAGIVSPIETSVTTISYGIHGTPYPSLPENVTINKTRSGQATINNSTSFTYDTKGNVLSKTDFAGKSKAVTTSNVYDGFGNITQSSISSAGIDSRVSNFTYDNTGRYLLQKEMVGSGISKKTVLTYDNTFGDIASIKAPDGLLTSYTYDAFERKKSTTLPEGYSIDETWSWESSIGRYSLNVTRPGGGSNKKVYYDLLGRVVRTDISGFNDALLTSTAVYDEKGLVTSQTSPHYSSEQTITTTNQYDNLARLTQSTNGTVTSQYAYSKLSAGQFSTTITNGAGQTSTKTEDATGKIITANDNGGTLNYTYNSQGNITQTQLNGSVVTSSVYDEYGKQTSLSDRNAGLTSYEYDGLGQLIKQTDALGKVTSMTYDLFGRTITRTGSEGSTNYEYWSDQANGLSSDNLSKITGFAGDLQEYTYDNLMRLSLQKKTVEGILFTSQYSYDAYSNPIKCVYSTGVSISRTFDHNGIEMQVKLGEGTSATTLFTATAMNSLGYYTAYSKGNGKSSTETYNLATGTPSQYITNDVQNLSFAFDPLNGNLTQRKDQIKNMTEDFNYDNLNRLTSVKLNGVQTQALTYDGSTGNSLGNITEKTDAGKYVYNSTKVNAVAYITNPAGANSPPVTIAQTQQDITYTPFQKTLKVSENEYDLEYSYGSDYQRIKSVLSHSGAITETKYYFGDMERLQSSSGTTKDIHYIPAGNGLCAIVVKTGSTTDVYYTYTDYLGSILTVTNSAGVVVAEQNFDAWGRKRNATTWTYDNITEVPDWLYRGYTGHEHLKEFALINMNGRMYDPVQGRMMSPDNFVPTPLNTQGYNRFGYALNNPLIYNDPDGNIFNLISGVIGGAIGGVWNVVSNLSSGISPLKALEYFGSGFAGGFVTGSTGNYVLGGAITGGINAAIGGGGLKDAILGAASGAASAYIGGKIGEKVGDLLTKVNIPGNFNLPPDGIISNILKTSAGGAVTSTLTGTVQSVADGNGFGDAVADGLKSAGKGAIGGAIGGAVGSGLNSVIRGKNILTGVGKSHTRIILSDLYDGEWLKQMPKENTTSNTNSVITEPGGGKLFVSTSIVNNAKTSSNDVIIVTKDGIALPKGAKIPTEFIENQRRAGDYGFINEGGKFESKVRIDPATPINKKGPNDSHFHLNGEKEHIFDVKRWPWW</sequence>
<comment type="subcellular location">
    <subcellularLocation>
        <location evidence="1">Secreted</location>
    </subcellularLocation>
</comment>
<dbReference type="Gene3D" id="2.130.10.130">
    <property type="entry name" value="Integrin alpha, N-terminal"/>
    <property type="match status" value="1"/>
</dbReference>